<dbReference type="Proteomes" id="UP001492380">
    <property type="component" value="Unassembled WGS sequence"/>
</dbReference>
<dbReference type="EMBL" id="JBBWRZ010000005">
    <property type="protein sequence ID" value="KAK8235130.1"/>
    <property type="molecule type" value="Genomic_DNA"/>
</dbReference>
<sequence length="137" mass="15500">MRRCVLISMEFNFASFLLATLLRDAGARQFAPADRPTKYMLDTKRIYSEDWKQAWKALCGAASSPSRRRFECSRASIRRLLAAHLPLVTKRWMICPCSGSDTQLPLSDAAPIASPYYLSTSKRPSRLEMLAKIQIQG</sequence>
<protein>
    <recommendedName>
        <fullName evidence="4">Secreted protein</fullName>
    </recommendedName>
</protein>
<accession>A0ABR1YNU1</accession>
<evidence type="ECO:0000256" key="1">
    <source>
        <dbReference type="SAM" id="SignalP"/>
    </source>
</evidence>
<evidence type="ECO:0000313" key="3">
    <source>
        <dbReference type="Proteomes" id="UP001492380"/>
    </source>
</evidence>
<keyword evidence="3" id="KW-1185">Reference proteome</keyword>
<comment type="caution">
    <text evidence="2">The sequence shown here is derived from an EMBL/GenBank/DDBJ whole genome shotgun (WGS) entry which is preliminary data.</text>
</comment>
<evidence type="ECO:0000313" key="2">
    <source>
        <dbReference type="EMBL" id="KAK8235130.1"/>
    </source>
</evidence>
<name>A0ABR1YNU1_9PEZI</name>
<evidence type="ECO:0008006" key="4">
    <source>
        <dbReference type="Google" id="ProtNLM"/>
    </source>
</evidence>
<reference evidence="2 3" key="1">
    <citation type="submission" date="2024-04" db="EMBL/GenBank/DDBJ databases">
        <title>Phyllosticta paracitricarpa is synonymous to the EU quarantine fungus P. citricarpa based on phylogenomic analyses.</title>
        <authorList>
            <consortium name="Lawrence Berkeley National Laboratory"/>
            <person name="Van Ingen-Buijs V.A."/>
            <person name="Van Westerhoven A.C."/>
            <person name="Haridas S."/>
            <person name="Skiadas P."/>
            <person name="Martin F."/>
            <person name="Groenewald J.Z."/>
            <person name="Crous P.W."/>
            <person name="Seidl M.F."/>
        </authorList>
    </citation>
    <scope>NUCLEOTIDE SEQUENCE [LARGE SCALE GENOMIC DNA]</scope>
    <source>
        <strain evidence="2 3">CBS 123374</strain>
    </source>
</reference>
<proteinExistence type="predicted"/>
<feature type="signal peptide" evidence="1">
    <location>
        <begin position="1"/>
        <end position="27"/>
    </location>
</feature>
<feature type="chain" id="PRO_5047048973" description="Secreted protein" evidence="1">
    <location>
        <begin position="28"/>
        <end position="137"/>
    </location>
</feature>
<keyword evidence="1" id="KW-0732">Signal</keyword>
<organism evidence="2 3">
    <name type="scientific">Phyllosticta capitalensis</name>
    <dbReference type="NCBI Taxonomy" id="121624"/>
    <lineage>
        <taxon>Eukaryota</taxon>
        <taxon>Fungi</taxon>
        <taxon>Dikarya</taxon>
        <taxon>Ascomycota</taxon>
        <taxon>Pezizomycotina</taxon>
        <taxon>Dothideomycetes</taxon>
        <taxon>Dothideomycetes incertae sedis</taxon>
        <taxon>Botryosphaeriales</taxon>
        <taxon>Phyllostictaceae</taxon>
        <taxon>Phyllosticta</taxon>
    </lineage>
</organism>
<gene>
    <name evidence="2" type="ORF">HDK90DRAFT_234790</name>
</gene>